<evidence type="ECO:0000313" key="10">
    <source>
        <dbReference type="EMBL" id="QDS95894.1"/>
    </source>
</evidence>
<dbReference type="GO" id="GO:0046872">
    <property type="term" value="F:metal ion binding"/>
    <property type="evidence" value="ECO:0007669"/>
    <property type="project" value="UniProtKB-KW"/>
</dbReference>
<keyword evidence="2" id="KW-0949">S-adenosyl-L-methionine</keyword>
<organism evidence="10 11">
    <name type="scientific">Roseimaritima multifibrata</name>
    <dbReference type="NCBI Taxonomy" id="1930274"/>
    <lineage>
        <taxon>Bacteria</taxon>
        <taxon>Pseudomonadati</taxon>
        <taxon>Planctomycetota</taxon>
        <taxon>Planctomycetia</taxon>
        <taxon>Pirellulales</taxon>
        <taxon>Pirellulaceae</taxon>
        <taxon>Roseimaritima</taxon>
    </lineage>
</organism>
<evidence type="ECO:0000256" key="5">
    <source>
        <dbReference type="ARBA" id="ARBA00023004"/>
    </source>
</evidence>
<keyword evidence="8" id="KW-0501">Molybdenum cofactor biosynthesis</keyword>
<evidence type="ECO:0000256" key="2">
    <source>
        <dbReference type="ARBA" id="ARBA00022691"/>
    </source>
</evidence>
<dbReference type="NCBIfam" id="TIGR02666">
    <property type="entry name" value="moaA"/>
    <property type="match status" value="1"/>
</dbReference>
<evidence type="ECO:0000256" key="7">
    <source>
        <dbReference type="ARBA" id="ARBA00023134"/>
    </source>
</evidence>
<dbReference type="CDD" id="cd21117">
    <property type="entry name" value="Twitch_MoaA"/>
    <property type="match status" value="1"/>
</dbReference>
<dbReference type="Proteomes" id="UP000320672">
    <property type="component" value="Chromosome"/>
</dbReference>
<evidence type="ECO:0000256" key="3">
    <source>
        <dbReference type="ARBA" id="ARBA00022723"/>
    </source>
</evidence>
<name>A0A517MLX9_9BACT</name>
<evidence type="ECO:0000256" key="4">
    <source>
        <dbReference type="ARBA" id="ARBA00022741"/>
    </source>
</evidence>
<dbReference type="GO" id="GO:0061798">
    <property type="term" value="F:GTP 3',8'-cyclase activity"/>
    <property type="evidence" value="ECO:0007669"/>
    <property type="project" value="TreeGrafter"/>
</dbReference>
<dbReference type="InterPro" id="IPR013483">
    <property type="entry name" value="MoaA"/>
</dbReference>
<dbReference type="EMBL" id="CP036262">
    <property type="protein sequence ID" value="QDS95894.1"/>
    <property type="molecule type" value="Genomic_DNA"/>
</dbReference>
<protein>
    <submittedName>
        <fullName evidence="10">Cyclic pyranopterin monophosphate synthase</fullName>
    </submittedName>
</protein>
<dbReference type="GO" id="GO:0051539">
    <property type="term" value="F:4 iron, 4 sulfur cluster binding"/>
    <property type="evidence" value="ECO:0007669"/>
    <property type="project" value="UniProtKB-KW"/>
</dbReference>
<keyword evidence="6" id="KW-0411">Iron-sulfur</keyword>
<comment type="cofactor">
    <cofactor evidence="1">
        <name>[4Fe-4S] cluster</name>
        <dbReference type="ChEBI" id="CHEBI:49883"/>
    </cofactor>
</comment>
<dbReference type="GO" id="GO:0061799">
    <property type="term" value="F:cyclic pyranopterin monophosphate synthase activity"/>
    <property type="evidence" value="ECO:0007669"/>
    <property type="project" value="TreeGrafter"/>
</dbReference>
<keyword evidence="7" id="KW-0342">GTP-binding</keyword>
<keyword evidence="4" id="KW-0547">Nucleotide-binding</keyword>
<dbReference type="GO" id="GO:0005525">
    <property type="term" value="F:GTP binding"/>
    <property type="evidence" value="ECO:0007669"/>
    <property type="project" value="UniProtKB-KW"/>
</dbReference>
<dbReference type="InterPro" id="IPR007197">
    <property type="entry name" value="rSAM"/>
</dbReference>
<keyword evidence="5" id="KW-0408">Iron</keyword>
<accession>A0A517MLX9</accession>
<proteinExistence type="predicted"/>
<evidence type="ECO:0000256" key="6">
    <source>
        <dbReference type="ARBA" id="ARBA00023014"/>
    </source>
</evidence>
<evidence type="ECO:0000313" key="11">
    <source>
        <dbReference type="Proteomes" id="UP000320672"/>
    </source>
</evidence>
<dbReference type="Pfam" id="PF06463">
    <property type="entry name" value="Mob_synth_C"/>
    <property type="match status" value="1"/>
</dbReference>
<evidence type="ECO:0000259" key="9">
    <source>
        <dbReference type="PROSITE" id="PS51918"/>
    </source>
</evidence>
<dbReference type="CDD" id="cd01335">
    <property type="entry name" value="Radical_SAM"/>
    <property type="match status" value="1"/>
</dbReference>
<dbReference type="GO" id="GO:0006777">
    <property type="term" value="P:Mo-molybdopterin cofactor biosynthetic process"/>
    <property type="evidence" value="ECO:0007669"/>
    <property type="project" value="UniProtKB-KW"/>
</dbReference>
<dbReference type="InterPro" id="IPR013785">
    <property type="entry name" value="Aldolase_TIM"/>
</dbReference>
<dbReference type="PROSITE" id="PS51918">
    <property type="entry name" value="RADICAL_SAM"/>
    <property type="match status" value="1"/>
</dbReference>
<keyword evidence="3" id="KW-0479">Metal-binding</keyword>
<dbReference type="PANTHER" id="PTHR22960:SF0">
    <property type="entry name" value="MOLYBDENUM COFACTOR BIOSYNTHESIS PROTEIN 1"/>
    <property type="match status" value="1"/>
</dbReference>
<gene>
    <name evidence="10" type="primary">moaA</name>
    <name evidence="10" type="ORF">FF011L_46950</name>
</gene>
<reference evidence="10 11" key="1">
    <citation type="submission" date="2019-02" db="EMBL/GenBank/DDBJ databases">
        <title>Deep-cultivation of Planctomycetes and their phenomic and genomic characterization uncovers novel biology.</title>
        <authorList>
            <person name="Wiegand S."/>
            <person name="Jogler M."/>
            <person name="Boedeker C."/>
            <person name="Pinto D."/>
            <person name="Vollmers J."/>
            <person name="Rivas-Marin E."/>
            <person name="Kohn T."/>
            <person name="Peeters S.H."/>
            <person name="Heuer A."/>
            <person name="Rast P."/>
            <person name="Oberbeckmann S."/>
            <person name="Bunk B."/>
            <person name="Jeske O."/>
            <person name="Meyerdierks A."/>
            <person name="Storesund J.E."/>
            <person name="Kallscheuer N."/>
            <person name="Luecker S."/>
            <person name="Lage O.M."/>
            <person name="Pohl T."/>
            <person name="Merkel B.J."/>
            <person name="Hornburger P."/>
            <person name="Mueller R.-W."/>
            <person name="Bruemmer F."/>
            <person name="Labrenz M."/>
            <person name="Spormann A.M."/>
            <person name="Op den Camp H."/>
            <person name="Overmann J."/>
            <person name="Amann R."/>
            <person name="Jetten M.S.M."/>
            <person name="Mascher T."/>
            <person name="Medema M.H."/>
            <person name="Devos D.P."/>
            <person name="Kaster A.-K."/>
            <person name="Ovreas L."/>
            <person name="Rohde M."/>
            <person name="Galperin M.Y."/>
            <person name="Jogler C."/>
        </authorList>
    </citation>
    <scope>NUCLEOTIDE SEQUENCE [LARGE SCALE GENOMIC DNA]</scope>
    <source>
        <strain evidence="10 11">FF011L</strain>
    </source>
</reference>
<dbReference type="SUPFAM" id="SSF102114">
    <property type="entry name" value="Radical SAM enzymes"/>
    <property type="match status" value="1"/>
</dbReference>
<dbReference type="InterPro" id="IPR010505">
    <property type="entry name" value="MoaA_twitch"/>
</dbReference>
<dbReference type="PANTHER" id="PTHR22960">
    <property type="entry name" value="MOLYBDOPTERIN COFACTOR SYNTHESIS PROTEIN A"/>
    <property type="match status" value="1"/>
</dbReference>
<dbReference type="AlphaFoldDB" id="A0A517MLX9"/>
<dbReference type="Pfam" id="PF04055">
    <property type="entry name" value="Radical_SAM"/>
    <property type="match status" value="1"/>
</dbReference>
<dbReference type="SMART" id="SM00729">
    <property type="entry name" value="Elp3"/>
    <property type="match status" value="1"/>
</dbReference>
<dbReference type="KEGG" id="rml:FF011L_46950"/>
<dbReference type="InterPro" id="IPR058240">
    <property type="entry name" value="rSAM_sf"/>
</dbReference>
<evidence type="ECO:0000256" key="1">
    <source>
        <dbReference type="ARBA" id="ARBA00001966"/>
    </source>
</evidence>
<sequence>MPNENIRFRPRAELLTFQEIERFVRVVSAAGINKIRITGGEPLLRKDLPKLIEMLRAIPAIEDIAMTTNGILLDQYAVALRDAGLDRLNISLDTLDEQTFKKITRRSGIDRVLNGIAAAQATGFENIRLNAIAIKGLTETEISPLAKFAQAQNMNLRFIEFMPLDADGKWKEEDVLTGDRIREILTSEVGELRPCDRPDLSQPAVEYEFAGGRGRIGLINSVSQPFCSTCNRLRLTAEGQVRNCLFSDAEWDARAVIREGGSDAMLLQRVREGVLAKKRGHGKDSIEFAPTARAMYQIGG</sequence>
<dbReference type="InterPro" id="IPR050105">
    <property type="entry name" value="MoCo_biosynth_MoaA/MoaC"/>
</dbReference>
<dbReference type="Gene3D" id="3.20.20.70">
    <property type="entry name" value="Aldolase class I"/>
    <property type="match status" value="1"/>
</dbReference>
<evidence type="ECO:0000256" key="8">
    <source>
        <dbReference type="ARBA" id="ARBA00023150"/>
    </source>
</evidence>
<keyword evidence="11" id="KW-1185">Reference proteome</keyword>
<dbReference type="InterPro" id="IPR006638">
    <property type="entry name" value="Elp3/MiaA/NifB-like_rSAM"/>
</dbReference>
<feature type="domain" description="Radical SAM core" evidence="9">
    <location>
        <begin position="1"/>
        <end position="196"/>
    </location>
</feature>